<dbReference type="Proteomes" id="UP000001056">
    <property type="component" value="Unassembled WGS sequence"/>
</dbReference>
<keyword evidence="6" id="KW-0472">Membrane</keyword>
<feature type="transmembrane region" description="Helical" evidence="6">
    <location>
        <begin position="747"/>
        <end position="768"/>
    </location>
</feature>
<dbReference type="InterPro" id="IPR036188">
    <property type="entry name" value="FAD/NAD-bd_sf"/>
</dbReference>
<keyword evidence="9" id="KW-1185">Reference proteome</keyword>
<organism evidence="8 9">
    <name type="scientific">Chaetomium globosum (strain ATCC 6205 / CBS 148.51 / DSM 1962 / NBRC 6347 / NRRL 1970)</name>
    <name type="common">Soil fungus</name>
    <dbReference type="NCBI Taxonomy" id="306901"/>
    <lineage>
        <taxon>Eukaryota</taxon>
        <taxon>Fungi</taxon>
        <taxon>Dikarya</taxon>
        <taxon>Ascomycota</taxon>
        <taxon>Pezizomycotina</taxon>
        <taxon>Sordariomycetes</taxon>
        <taxon>Sordariomycetidae</taxon>
        <taxon>Sordariales</taxon>
        <taxon>Chaetomiaceae</taxon>
        <taxon>Chaetomium</taxon>
    </lineage>
</organism>
<dbReference type="GO" id="GO:0004497">
    <property type="term" value="F:monooxygenase activity"/>
    <property type="evidence" value="ECO:0007669"/>
    <property type="project" value="InterPro"/>
</dbReference>
<dbReference type="HOGENOM" id="CLU_274848_0_0_1"/>
<evidence type="ECO:0000256" key="3">
    <source>
        <dbReference type="ARBA" id="ARBA00022630"/>
    </source>
</evidence>
<dbReference type="InterPro" id="IPR002938">
    <property type="entry name" value="FAD-bd"/>
</dbReference>
<evidence type="ECO:0000256" key="5">
    <source>
        <dbReference type="ARBA" id="ARBA00023002"/>
    </source>
</evidence>
<evidence type="ECO:0000256" key="1">
    <source>
        <dbReference type="ARBA" id="ARBA00001974"/>
    </source>
</evidence>
<accession>Q2H297</accession>
<feature type="transmembrane region" description="Helical" evidence="6">
    <location>
        <begin position="780"/>
        <end position="806"/>
    </location>
</feature>
<evidence type="ECO:0000313" key="9">
    <source>
        <dbReference type="Proteomes" id="UP000001056"/>
    </source>
</evidence>
<dbReference type="AlphaFoldDB" id="Q2H297"/>
<keyword evidence="4" id="KW-0274">FAD</keyword>
<evidence type="ECO:0000256" key="4">
    <source>
        <dbReference type="ARBA" id="ARBA00022827"/>
    </source>
</evidence>
<evidence type="ECO:0000259" key="7">
    <source>
        <dbReference type="Pfam" id="PF01494"/>
    </source>
</evidence>
<feature type="transmembrane region" description="Helical" evidence="6">
    <location>
        <begin position="627"/>
        <end position="646"/>
    </location>
</feature>
<dbReference type="EMBL" id="CH408032">
    <property type="protein sequence ID" value="EAQ87480.1"/>
    <property type="molecule type" value="Genomic_DNA"/>
</dbReference>
<dbReference type="SUPFAM" id="SSF51905">
    <property type="entry name" value="FAD/NAD(P)-binding domain"/>
    <property type="match status" value="1"/>
</dbReference>
<dbReference type="STRING" id="306901.Q2H297"/>
<feature type="transmembrane region" description="Helical" evidence="6">
    <location>
        <begin position="658"/>
        <end position="681"/>
    </location>
</feature>
<name>Q2H297_CHAGB</name>
<comment type="cofactor">
    <cofactor evidence="1">
        <name>FAD</name>
        <dbReference type="ChEBI" id="CHEBI:57692"/>
    </cofactor>
</comment>
<keyword evidence="5" id="KW-0560">Oxidoreductase</keyword>
<dbReference type="Pfam" id="PF01494">
    <property type="entry name" value="FAD_binding_3"/>
    <property type="match status" value="1"/>
</dbReference>
<dbReference type="PRINTS" id="PR00420">
    <property type="entry name" value="RNGMNOXGNASE"/>
</dbReference>
<dbReference type="VEuPathDB" id="FungiDB:CHGG_04099"/>
<comment type="similarity">
    <text evidence="2">Belongs to the paxM FAD-dependent monooxygenase family.</text>
</comment>
<dbReference type="OMA" id="YYALEHI"/>
<dbReference type="InParanoid" id="Q2H297"/>
<feature type="transmembrane region" description="Helical" evidence="6">
    <location>
        <begin position="702"/>
        <end position="720"/>
    </location>
</feature>
<dbReference type="eggNOG" id="KOG2614">
    <property type="taxonomic scope" value="Eukaryota"/>
</dbReference>
<dbReference type="Gene3D" id="3.50.50.60">
    <property type="entry name" value="FAD/NAD(P)-binding domain"/>
    <property type="match status" value="2"/>
</dbReference>
<sequence length="1164" mass="130349">MARRRPSLHLAFGNVRPWSGRCPRDGVRAHPGGCAFDARIPNVVSADELNLRANVDYVLLERRGEIAPQVGASIGMFPNGARILDQLGVWKGVEKRAANSSASQIAALSYSMQGRDIGWAGVSGGTCYSPCTKISRIPAKSLSTRGSPTFSTASTASPPSARMELLTRGIFLAGADGVFSKTRTKMWQFAEAEHPELVKEDKNCMIADYNCLFGIVKGLNCPRFPPGDVHTTYNEDRCALSISVEGGKAYYFAQERLPRTHRLGDIPRYTDADTKAFVERHRDFIILPGEGGLTLSDFWEHTVTARLVAVEEAKFKLWHWGRIACVGDSIHKSTPNLGVGGNSAIESAAALANGIKLLADQWDATGRRPTHQDIETVLATYQKQRELRAGAVVDASGFLARTQNMHGTLTNLFVRFLLPHLSEFVPELMGNAMIGSTKIDYLPLPMASLTGTKPFNPSQGDGHRESKLKRMVYALPLLALTFIAAWVMNAKPALEWATGLLDSGVLRLASGDVPILRSFYQLPALDDLVALYNTFFFPTLYNSDPVSRQQVTSFLTDGAILLTIWIFESARRANMMTPLQFPIFFITLGQLLGIGLAAPLYTFLHYTLSPIENFSALDQRLTRTRTSYAALPAVLLTYLLPFYAMLCWPDLAARQALLYVWQLYPVWMSLVVWGLGRTGLLKDEMETDKVYRTQRDLPVMRWYVGGLGALAVGVWWWSVWEFGLGEVFVPGGLPRGMGDLEGFAGQFLRWDQVFGMGSLLVWLAYLFGDLRAAGMLREGWLRVVGLGLVSVLVFGPGATIGMGWLFREHILATRRHKDALTPESVGRLHGASAMAAQDQDTLIRFAAGPFRRVEAISASKFHSLNPQPDFQVSQDGFVECPELHGQLWHLFVSWVYTRDYEIPPRDMFRIPSAVKSTYTPFTRTPPRPLHAIVADYSEPFGRLCLTCFGRLEEFRQDKPPCKSCGLQFPGSWWRCGDRNCRAIDERVYCPKCIANLKGPRVRVLGKRARKVGGFVRLFWHLREPEQPAPPRSPKITETTEPNPPVWCHSRQLTLQFQLYDFAQKHQLIELQGLVLHKVWYTLMLLQPHPHTTAEMVKSLLGPLRKLDSKDAMWTLLTTYWACVREDLIEFENWALLTIQGPQLFTDCLDWAEGRLEESSLEPQE</sequence>
<dbReference type="OrthoDB" id="10029326at2759"/>
<keyword evidence="6" id="KW-0812">Transmembrane</keyword>
<dbReference type="GeneID" id="4392054"/>
<gene>
    <name evidence="8" type="ORF">CHGG_04099</name>
</gene>
<dbReference type="InterPro" id="IPR050562">
    <property type="entry name" value="FAD_mOase_fung"/>
</dbReference>
<dbReference type="PANTHER" id="PTHR47356:SF2">
    <property type="entry name" value="FAD-BINDING DOMAIN-CONTAINING PROTEIN-RELATED"/>
    <property type="match status" value="1"/>
</dbReference>
<feature type="transmembrane region" description="Helical" evidence="6">
    <location>
        <begin position="583"/>
        <end position="606"/>
    </location>
</feature>
<dbReference type="PANTHER" id="PTHR47356">
    <property type="entry name" value="FAD-DEPENDENT MONOOXYGENASE ASQG-RELATED"/>
    <property type="match status" value="1"/>
</dbReference>
<reference evidence="9" key="1">
    <citation type="journal article" date="2015" name="Genome Announc.">
        <title>Draft genome sequence of the cellulolytic fungus Chaetomium globosum.</title>
        <authorList>
            <person name="Cuomo C.A."/>
            <person name="Untereiner W.A."/>
            <person name="Ma L.-J."/>
            <person name="Grabherr M."/>
            <person name="Birren B.W."/>
        </authorList>
    </citation>
    <scope>NUCLEOTIDE SEQUENCE [LARGE SCALE GENOMIC DNA]</scope>
    <source>
        <strain evidence="9">ATCC 6205 / CBS 148.51 / DSM 1962 / NBRC 6347 / NRRL 1970</strain>
    </source>
</reference>
<evidence type="ECO:0000256" key="6">
    <source>
        <dbReference type="SAM" id="Phobius"/>
    </source>
</evidence>
<proteinExistence type="inferred from homology"/>
<keyword evidence="6" id="KW-1133">Transmembrane helix</keyword>
<dbReference type="GO" id="GO:0071949">
    <property type="term" value="F:FAD binding"/>
    <property type="evidence" value="ECO:0007669"/>
    <property type="project" value="InterPro"/>
</dbReference>
<feature type="domain" description="FAD-binding" evidence="7">
    <location>
        <begin position="315"/>
        <end position="395"/>
    </location>
</feature>
<protein>
    <recommendedName>
        <fullName evidence="7">FAD-binding domain-containing protein</fullName>
    </recommendedName>
</protein>
<keyword evidence="3" id="KW-0285">Flavoprotein</keyword>
<evidence type="ECO:0000256" key="2">
    <source>
        <dbReference type="ARBA" id="ARBA00007992"/>
    </source>
</evidence>
<dbReference type="RefSeq" id="XP_001223313.1">
    <property type="nucleotide sequence ID" value="XM_001223312.1"/>
</dbReference>
<evidence type="ECO:0000313" key="8">
    <source>
        <dbReference type="EMBL" id="EAQ87480.1"/>
    </source>
</evidence>